<evidence type="ECO:0000313" key="4">
    <source>
        <dbReference type="EMBL" id="NCI48827.1"/>
    </source>
</evidence>
<dbReference type="InterPro" id="IPR001296">
    <property type="entry name" value="Glyco_trans_1"/>
</dbReference>
<accession>A0ABW9ZP08</accession>
<gene>
    <name evidence="4" type="ORF">GWC95_02765</name>
</gene>
<dbReference type="RefSeq" id="WP_161817136.1">
    <property type="nucleotide sequence ID" value="NZ_JAACJS010000002.1"/>
</dbReference>
<dbReference type="CDD" id="cd03809">
    <property type="entry name" value="GT4_MtfB-like"/>
    <property type="match status" value="1"/>
</dbReference>
<dbReference type="SUPFAM" id="SSF53756">
    <property type="entry name" value="UDP-Glycosyltransferase/glycogen phosphorylase"/>
    <property type="match status" value="1"/>
</dbReference>
<keyword evidence="1" id="KW-0808">Transferase</keyword>
<evidence type="ECO:0000313" key="5">
    <source>
        <dbReference type="Proteomes" id="UP000753802"/>
    </source>
</evidence>
<protein>
    <submittedName>
        <fullName evidence="4">Glycosyltransferase family 4 protein</fullName>
    </submittedName>
</protein>
<evidence type="ECO:0000259" key="3">
    <source>
        <dbReference type="Pfam" id="PF13439"/>
    </source>
</evidence>
<evidence type="ECO:0000256" key="1">
    <source>
        <dbReference type="ARBA" id="ARBA00022679"/>
    </source>
</evidence>
<dbReference type="Gene3D" id="3.40.50.2000">
    <property type="entry name" value="Glycogen Phosphorylase B"/>
    <property type="match status" value="2"/>
</dbReference>
<name>A0ABW9ZP08_9BACT</name>
<comment type="caution">
    <text evidence="4">The sequence shown here is derived from an EMBL/GenBank/DDBJ whole genome shotgun (WGS) entry which is preliminary data.</text>
</comment>
<dbReference type="PANTHER" id="PTHR46401">
    <property type="entry name" value="GLYCOSYLTRANSFERASE WBBK-RELATED"/>
    <property type="match status" value="1"/>
</dbReference>
<dbReference type="EMBL" id="JAACJS010000002">
    <property type="protein sequence ID" value="NCI48827.1"/>
    <property type="molecule type" value="Genomic_DNA"/>
</dbReference>
<dbReference type="InterPro" id="IPR028098">
    <property type="entry name" value="Glyco_trans_4-like_N"/>
</dbReference>
<organism evidence="4 5">
    <name type="scientific">Sediminibacterium roseum</name>
    <dbReference type="NCBI Taxonomy" id="1978412"/>
    <lineage>
        <taxon>Bacteria</taxon>
        <taxon>Pseudomonadati</taxon>
        <taxon>Bacteroidota</taxon>
        <taxon>Chitinophagia</taxon>
        <taxon>Chitinophagales</taxon>
        <taxon>Chitinophagaceae</taxon>
        <taxon>Sediminibacterium</taxon>
    </lineage>
</organism>
<proteinExistence type="predicted"/>
<sequence length="350" mass="40182">MRHVLIDMHRLKSNPYNGLYSFSKNLGKALTRVPHEGMQWNFYLPEKDFGVFGDQEKYVAHKSVDKFFKPSTSRFDLWHITTQLSWYRPFNQRTKVVYTLHDFSYLIEDAQNVKRNQRLLKETQARVNRADHVTAISAFVLDEAKKYLDLSRVSSSVVYNGCNVIEYPGFDSPKYKPMRPFLFSIGLIQPRKNFHVLPALLEGNDLELVIAGIDDYGYGDEIRAAAKKAGVGDRLKMTGPVSEQEKYWYYRNCEAFVFPSYAEGFGLPVIEAMYHGKPVFISDKTSLPEVGGDAAYYFRNFEPSHMQEVFANGMTDFANDNGPGKVKQQAALFSWDKAAGEYIDVYKKLL</sequence>
<evidence type="ECO:0000259" key="2">
    <source>
        <dbReference type="Pfam" id="PF00534"/>
    </source>
</evidence>
<feature type="domain" description="Glycosyltransferase subfamily 4-like N-terminal" evidence="3">
    <location>
        <begin position="74"/>
        <end position="163"/>
    </location>
</feature>
<dbReference type="Pfam" id="PF00534">
    <property type="entry name" value="Glycos_transf_1"/>
    <property type="match status" value="1"/>
</dbReference>
<keyword evidence="5" id="KW-1185">Reference proteome</keyword>
<dbReference type="Pfam" id="PF13439">
    <property type="entry name" value="Glyco_transf_4"/>
    <property type="match status" value="1"/>
</dbReference>
<dbReference type="PANTHER" id="PTHR46401:SF2">
    <property type="entry name" value="GLYCOSYLTRANSFERASE WBBK-RELATED"/>
    <property type="match status" value="1"/>
</dbReference>
<feature type="domain" description="Glycosyl transferase family 1" evidence="2">
    <location>
        <begin position="177"/>
        <end position="321"/>
    </location>
</feature>
<dbReference type="Proteomes" id="UP000753802">
    <property type="component" value="Unassembled WGS sequence"/>
</dbReference>
<reference evidence="4 5" key="1">
    <citation type="submission" date="2020-01" db="EMBL/GenBank/DDBJ databases">
        <title>Genome analysis.</title>
        <authorList>
            <person name="Wu S."/>
            <person name="Wang G."/>
        </authorList>
    </citation>
    <scope>NUCLEOTIDE SEQUENCE [LARGE SCALE GENOMIC DNA]</scope>
    <source>
        <strain evidence="4 5">SYL130</strain>
    </source>
</reference>